<dbReference type="KEGG" id="cne:CNJ02065"/>
<organism evidence="1 2">
    <name type="scientific">Cryptococcus deneoformans (strain JEC21 / ATCC MYA-565)</name>
    <name type="common">Cryptococcus neoformans var. neoformans serotype D</name>
    <dbReference type="NCBI Taxonomy" id="214684"/>
    <lineage>
        <taxon>Eukaryota</taxon>
        <taxon>Fungi</taxon>
        <taxon>Dikarya</taxon>
        <taxon>Basidiomycota</taxon>
        <taxon>Agaricomycotina</taxon>
        <taxon>Tremellomycetes</taxon>
        <taxon>Tremellales</taxon>
        <taxon>Cryptococcaceae</taxon>
        <taxon>Cryptococcus</taxon>
        <taxon>Cryptococcus neoformans species complex</taxon>
    </lineage>
</organism>
<evidence type="ECO:0000313" key="1">
    <source>
        <dbReference type="EMBL" id="ALO60912.1"/>
    </source>
</evidence>
<dbReference type="GeneID" id="36393069"/>
<name>A0A0S2LIW3_CRYD1</name>
<dbReference type="RefSeq" id="XP_024514451.1">
    <property type="nucleotide sequence ID" value="XM_024658771.1"/>
</dbReference>
<dbReference type="EMBL" id="AE017350">
    <property type="protein sequence ID" value="ALO60912.1"/>
    <property type="molecule type" value="Genomic_DNA"/>
</dbReference>
<dbReference type="PaxDb" id="214684-A0A0S2LIW3"/>
<accession>A0A0S2LIW3</accession>
<protein>
    <submittedName>
        <fullName evidence="1">Uncharacterized protein</fullName>
    </submittedName>
</protein>
<evidence type="ECO:0000313" key="2">
    <source>
        <dbReference type="Proteomes" id="UP000002149"/>
    </source>
</evidence>
<proteinExistence type="predicted"/>
<keyword evidence="2" id="KW-1185">Reference proteome</keyword>
<sequence length="197" mass="22428">MSSLNPPHPSINLGRYELIKCDPLEPLPLYIKLYIAENAATPRSSIQSLLPSVHCILRLFGHHLIAGRLRANDIYHSHQIICMADLYGPYIPDPNDGYIDNVRYVGEGIERLNSHEDFSQVVACIQRFFAEETSPPQCPYVTLYLLEEGQKCMQISDPDGCGFHYLYTLLVMNCLPQPCTMYEDDRIEVWRGLGQPV</sequence>
<dbReference type="Proteomes" id="UP000002149">
    <property type="component" value="Chromosome 10"/>
</dbReference>
<dbReference type="OrthoDB" id="10494399at2759"/>
<gene>
    <name evidence="1" type="ordered locus">CNJ02065</name>
</gene>
<reference evidence="1 2" key="1">
    <citation type="journal article" date="2005" name="Science">
        <title>The genome of the basidiomycetous yeast and human pathogen Cryptococcus neoformans.</title>
        <authorList>
            <person name="Loftus B.J."/>
            <person name="Fung E."/>
            <person name="Roncaglia P."/>
            <person name="Rowley D."/>
            <person name="Amedeo P."/>
            <person name="Bruno D."/>
            <person name="Vamathevan J."/>
            <person name="Miranda M."/>
            <person name="Anderson I.J."/>
            <person name="Fraser J.A."/>
            <person name="Allen J.E."/>
            <person name="Bosdet I.E."/>
            <person name="Brent M.R."/>
            <person name="Chiu R."/>
            <person name="Doering T.L."/>
            <person name="Donlin M.J."/>
            <person name="D'Souza C.A."/>
            <person name="Fox D.S."/>
            <person name="Grinberg V."/>
            <person name="Fu J."/>
            <person name="Fukushima M."/>
            <person name="Haas B.J."/>
            <person name="Huang J.C."/>
            <person name="Janbon G."/>
            <person name="Jones S.J."/>
            <person name="Koo H.L."/>
            <person name="Krzywinski M.I."/>
            <person name="Kwon-Chung J.K."/>
            <person name="Lengeler K.B."/>
            <person name="Maiti R."/>
            <person name="Marra M.A."/>
            <person name="Marra R.E."/>
            <person name="Mathewson C.A."/>
            <person name="Mitchell T.G."/>
            <person name="Pertea M."/>
            <person name="Riggs F.R."/>
            <person name="Salzberg S.L."/>
            <person name="Schein J.E."/>
            <person name="Shvartsbeyn A."/>
            <person name="Shin H."/>
            <person name="Shumway M."/>
            <person name="Specht C.A."/>
            <person name="Suh B.B."/>
            <person name="Tenney A."/>
            <person name="Utterback T.R."/>
            <person name="Wickes B.L."/>
            <person name="Wortman J.R."/>
            <person name="Wye N.H."/>
            <person name="Kronstad J.W."/>
            <person name="Lodge J.K."/>
            <person name="Heitman J."/>
            <person name="Davis R.W."/>
            <person name="Fraser C.M."/>
            <person name="Hyman R.W."/>
        </authorList>
    </citation>
    <scope>NUCLEOTIDE SEQUENCE [LARGE SCALE GENOMIC DNA]</scope>
    <source>
        <strain evidence="2">JEC21 / ATCC MYA-565</strain>
    </source>
</reference>
<dbReference type="AlphaFoldDB" id="A0A0S2LIW3"/>
<dbReference type="VEuPathDB" id="FungiDB:CNJ02065"/>
<dbReference type="InParanoid" id="A0A0S2LIW3"/>